<dbReference type="eggNOG" id="COG0204">
    <property type="taxonomic scope" value="Bacteria"/>
</dbReference>
<evidence type="ECO:0000259" key="7">
    <source>
        <dbReference type="SMART" id="SM00563"/>
    </source>
</evidence>
<evidence type="ECO:0000256" key="1">
    <source>
        <dbReference type="ARBA" id="ARBA00004651"/>
    </source>
</evidence>
<dbReference type="Pfam" id="PF01553">
    <property type="entry name" value="Acyltransferase"/>
    <property type="match status" value="1"/>
</dbReference>
<dbReference type="Gene3D" id="3.40.50.150">
    <property type="entry name" value="Vaccinia Virus protein VP39"/>
    <property type="match status" value="1"/>
</dbReference>
<dbReference type="GO" id="GO:0016746">
    <property type="term" value="F:acyltransferase activity"/>
    <property type="evidence" value="ECO:0007669"/>
    <property type="project" value="InterPro"/>
</dbReference>
<keyword evidence="5 6" id="KW-0472">Membrane</keyword>
<keyword evidence="2" id="KW-1003">Cell membrane</keyword>
<feature type="transmembrane region" description="Helical" evidence="6">
    <location>
        <begin position="443"/>
        <end position="464"/>
    </location>
</feature>
<dbReference type="eggNOG" id="COG4258">
    <property type="taxonomic scope" value="Bacteria"/>
</dbReference>
<dbReference type="InterPro" id="IPR050545">
    <property type="entry name" value="Mycobact_MmpL"/>
</dbReference>
<evidence type="ECO:0000256" key="2">
    <source>
        <dbReference type="ARBA" id="ARBA00022475"/>
    </source>
</evidence>
<feature type="transmembrane region" description="Helical" evidence="6">
    <location>
        <begin position="831"/>
        <end position="854"/>
    </location>
</feature>
<dbReference type="PANTHER" id="PTHR33406:SF13">
    <property type="entry name" value="MEMBRANE PROTEIN YDFJ"/>
    <property type="match status" value="1"/>
</dbReference>
<accession>A0A1Y3QTD1</accession>
<evidence type="ECO:0000256" key="4">
    <source>
        <dbReference type="ARBA" id="ARBA00022989"/>
    </source>
</evidence>
<gene>
    <name evidence="8" type="ORF">B5G41_10435</name>
</gene>
<organism evidence="8 9">
    <name type="scientific">Alistipes onderdonkii</name>
    <dbReference type="NCBI Taxonomy" id="328813"/>
    <lineage>
        <taxon>Bacteria</taxon>
        <taxon>Pseudomonadati</taxon>
        <taxon>Bacteroidota</taxon>
        <taxon>Bacteroidia</taxon>
        <taxon>Bacteroidales</taxon>
        <taxon>Rikenellaceae</taxon>
        <taxon>Alistipes</taxon>
    </lineage>
</organism>
<dbReference type="SMART" id="SM00563">
    <property type="entry name" value="PlsC"/>
    <property type="match status" value="1"/>
</dbReference>
<dbReference type="CDD" id="cd02440">
    <property type="entry name" value="AdoMet_MTases"/>
    <property type="match status" value="1"/>
</dbReference>
<dbReference type="InterPro" id="IPR029063">
    <property type="entry name" value="SAM-dependent_MTases_sf"/>
</dbReference>
<evidence type="ECO:0000313" key="8">
    <source>
        <dbReference type="EMBL" id="OUN02932.1"/>
    </source>
</evidence>
<keyword evidence="3 6" id="KW-0812">Transmembrane</keyword>
<feature type="transmembrane region" description="Helical" evidence="6">
    <location>
        <begin position="274"/>
        <end position="293"/>
    </location>
</feature>
<dbReference type="eggNOG" id="COG2813">
    <property type="taxonomic scope" value="Bacteria"/>
</dbReference>
<name>A0A1Y3QTD1_9BACT</name>
<dbReference type="PANTHER" id="PTHR33406">
    <property type="entry name" value="MEMBRANE PROTEIN MJ1562-RELATED"/>
    <property type="match status" value="1"/>
</dbReference>
<evidence type="ECO:0000313" key="9">
    <source>
        <dbReference type="Proteomes" id="UP000195772"/>
    </source>
</evidence>
<dbReference type="EMBL" id="NFHB01000006">
    <property type="protein sequence ID" value="OUN02932.1"/>
    <property type="molecule type" value="Genomic_DNA"/>
</dbReference>
<feature type="transmembrane region" description="Helical" evidence="6">
    <location>
        <begin position="326"/>
        <end position="351"/>
    </location>
</feature>
<dbReference type="Proteomes" id="UP000195772">
    <property type="component" value="Unassembled WGS sequence"/>
</dbReference>
<dbReference type="Gene3D" id="1.20.1640.10">
    <property type="entry name" value="Multidrug efflux transporter AcrB transmembrane domain"/>
    <property type="match status" value="2"/>
</dbReference>
<dbReference type="Pfam" id="PF13649">
    <property type="entry name" value="Methyltransf_25"/>
    <property type="match status" value="1"/>
</dbReference>
<dbReference type="SUPFAM" id="SSF53335">
    <property type="entry name" value="S-adenosyl-L-methionine-dependent methyltransferases"/>
    <property type="match status" value="1"/>
</dbReference>
<dbReference type="CDD" id="cd07989">
    <property type="entry name" value="LPLAT_AGPAT-like"/>
    <property type="match status" value="1"/>
</dbReference>
<dbReference type="SUPFAM" id="SSF69593">
    <property type="entry name" value="Glycerol-3-phosphate (1)-acyltransferase"/>
    <property type="match status" value="1"/>
</dbReference>
<feature type="transmembrane region" description="Helical" evidence="6">
    <location>
        <begin position="788"/>
        <end position="811"/>
    </location>
</feature>
<keyword evidence="4 6" id="KW-1133">Transmembrane helix</keyword>
<proteinExistence type="predicted"/>
<reference evidence="9" key="1">
    <citation type="submission" date="2017-04" db="EMBL/GenBank/DDBJ databases">
        <title>Function of individual gut microbiota members based on whole genome sequencing of pure cultures obtained from chicken caecum.</title>
        <authorList>
            <person name="Medvecky M."/>
            <person name="Cejkova D."/>
            <person name="Polansky O."/>
            <person name="Karasova D."/>
            <person name="Kubasova T."/>
            <person name="Cizek A."/>
            <person name="Rychlik I."/>
        </authorList>
    </citation>
    <scope>NUCLEOTIDE SEQUENCE [LARGE SCALE GENOMIC DNA]</scope>
    <source>
        <strain evidence="9">An90</strain>
    </source>
</reference>
<dbReference type="GO" id="GO:0005886">
    <property type="term" value="C:plasma membrane"/>
    <property type="evidence" value="ECO:0007669"/>
    <property type="project" value="UniProtKB-SubCell"/>
</dbReference>
<dbReference type="InterPro" id="IPR002123">
    <property type="entry name" value="Plipid/glycerol_acylTrfase"/>
</dbReference>
<comment type="caution">
    <text evidence="8">The sequence shown here is derived from an EMBL/GenBank/DDBJ whole genome shotgun (WGS) entry which is preliminary data.</text>
</comment>
<feature type="transmembrane region" description="Helical" evidence="6">
    <location>
        <begin position="665"/>
        <end position="687"/>
    </location>
</feature>
<dbReference type="RefSeq" id="WP_087402792.1">
    <property type="nucleotide sequence ID" value="NZ_NFHB01000006.1"/>
</dbReference>
<protein>
    <submittedName>
        <fullName evidence="8">RND transporter</fullName>
    </submittedName>
</protein>
<feature type="transmembrane region" description="Helical" evidence="6">
    <location>
        <begin position="693"/>
        <end position="713"/>
    </location>
</feature>
<feature type="transmembrane region" description="Helical" evidence="6">
    <location>
        <begin position="395"/>
        <end position="415"/>
    </location>
</feature>
<evidence type="ECO:0000256" key="5">
    <source>
        <dbReference type="ARBA" id="ARBA00023136"/>
    </source>
</evidence>
<dbReference type="InterPro" id="IPR004869">
    <property type="entry name" value="MMPL_dom"/>
</dbReference>
<feature type="transmembrane region" description="Helical" evidence="6">
    <location>
        <begin position="300"/>
        <end position="320"/>
    </location>
</feature>
<feature type="domain" description="Phospholipid/glycerol acyltransferase" evidence="7">
    <location>
        <begin position="899"/>
        <end position="1008"/>
    </location>
</feature>
<feature type="transmembrane region" description="Helical" evidence="6">
    <location>
        <begin position="720"/>
        <end position="738"/>
    </location>
</feature>
<dbReference type="OrthoDB" id="9803035at2"/>
<comment type="subcellular location">
    <subcellularLocation>
        <location evidence="1">Cell membrane</location>
        <topology evidence="1">Multi-pass membrane protein</topology>
    </subcellularLocation>
</comment>
<dbReference type="Pfam" id="PF03176">
    <property type="entry name" value="MMPL"/>
    <property type="match status" value="2"/>
</dbReference>
<feature type="transmembrane region" description="Helical" evidence="6">
    <location>
        <begin position="758"/>
        <end position="776"/>
    </location>
</feature>
<evidence type="ECO:0000256" key="3">
    <source>
        <dbReference type="ARBA" id="ARBA00022692"/>
    </source>
</evidence>
<evidence type="ECO:0000256" key="6">
    <source>
        <dbReference type="SAM" id="Phobius"/>
    </source>
</evidence>
<feature type="transmembrane region" description="Helical" evidence="6">
    <location>
        <begin position="363"/>
        <end position="383"/>
    </location>
</feature>
<dbReference type="SUPFAM" id="SSF82866">
    <property type="entry name" value="Multidrug efflux transporter AcrB transmembrane domain"/>
    <property type="match status" value="2"/>
</dbReference>
<dbReference type="InterPro" id="IPR041698">
    <property type="entry name" value="Methyltransf_25"/>
</dbReference>
<sequence length="1290" mass="143171">MNKLFITLYDFFERRRALLCTVLTVLVAAMGAAALQLRFSENITGFFPDGERKAAAAFSNLKIKDKIAVMINAREGAEGTGATAEGMMACADRLVELLEADTLFHRWAQAEASFGSELADDMRAFLQGHLPLLLTEADYARMDTLLTRQGIARAMESNYRRLLSPVGGFIDEYIYDDPLGLSFGALGKLQELNIGGNYTLFDDYLFSKDMTTLMVFISPRYESSDTGIGDRLVERIEAVLAGLNAEYAAQGISADYFGAPAVAAYNARQIKHDMMLTLNIAILVIVVFITLSFRNKLSVLLALIPVALGGLLALAVMSLVCHTISAIAVGAGTVVMGIALSYSIHILCHANHCHDPRQIIRDLAYPLTIGSITTIGAFAGLLFTDSQLLRDFGLFASLTLVGTTLFSLVLLPHLIRKEDRGGGSAVLEGVERLTGMRPDRNRMLVAAILGLTAVCLFFFNRIGFDSDMMHLNYNAPHLAQAEERLGRLMDDDRERSKVLFLTAADTPAEAVDSYLRLGRQLDSLKQAGKIDSHAGVTSFVVDSAEQMLRLERWRKFWTPQRREVLRAGIREGERRYGFAEGAFDGALELAGREYTKLDYSSPAAREVFREWIDGHGATPIFLSHVTLPDSCKHEVYAVFSAADDIVVADRAFYAGKMARSVNHNFYLILSISSILVTVALFLCYGRIELTLMSLLPMGISWVIILGLMAMFGVEFNIVTIILSTFIFGIGDDFSIFIMDGLLSEYKTGRKMLDTHKTAIFFSAFTVVVGLGALIFARHPALHSLATISLFGIVAVVLVSYTIQPVLFRMLITSQTEKGGAPYTLGSLVNTAYAFGLFVTGCQLLQALIFTLWPLPMARRRKQRIVQWSIHHMTRGFLRAMVTTKTICLNEPGERFEKPAVVIANHQSFIDILVLLSICPKAVMVTNGWVWRSPVFGRIVRYLGFYHAADGYERLAPALAQKVAEGYSVIVFPEGTRSADGKIGRFHKGAFYLAGELGLDILPICLYGNGMISSKRQPIYIKHGLVVSRVLPRMAAADPANCSAQAKAACRLMRREYLGLYETYNRPCNPYFRDMLIKSYTYKGPVLEWYMRVKVRLERSYELFDRIVPRDAAVVDLGCGYGPLSYMLAMLCERRRVIGMDYDAEKVETAEQSFLRRPGIEFIHADLRTAELPGADAFLLVDVLHYMRPEEQRALIGRCAARLNAGGRIIIRDGDSGKAERHKATAMTEVWSTKIVGFNKTDGGLHFTSTPELARIARELGMEIHAAHKDTRTSNTVYILSRRETDSGKEE</sequence>